<feature type="region of interest" description="Disordered" evidence="1">
    <location>
        <begin position="1412"/>
        <end position="1490"/>
    </location>
</feature>
<dbReference type="EMBL" id="SPUK01000016">
    <property type="protein sequence ID" value="TQV92232.1"/>
    <property type="molecule type" value="Genomic_DNA"/>
</dbReference>
<feature type="compositionally biased region" description="Low complexity" evidence="1">
    <location>
        <begin position="184"/>
        <end position="212"/>
    </location>
</feature>
<dbReference type="PANTHER" id="PTHR10663">
    <property type="entry name" value="GUANYL-NUCLEOTIDE EXCHANGE FACTOR"/>
    <property type="match status" value="1"/>
</dbReference>
<dbReference type="PROSITE" id="PS50190">
    <property type="entry name" value="SEC7"/>
    <property type="match status" value="1"/>
</dbReference>
<feature type="compositionally biased region" description="Basic and acidic residues" evidence="1">
    <location>
        <begin position="162"/>
        <end position="178"/>
    </location>
</feature>
<evidence type="ECO:0000313" key="4">
    <source>
        <dbReference type="Proteomes" id="UP000315783"/>
    </source>
</evidence>
<dbReference type="GO" id="GO:0032012">
    <property type="term" value="P:regulation of ARF protein signal transduction"/>
    <property type="evidence" value="ECO:0007669"/>
    <property type="project" value="InterPro"/>
</dbReference>
<dbReference type="Proteomes" id="UP000315783">
    <property type="component" value="Unassembled WGS sequence"/>
</dbReference>
<evidence type="ECO:0000259" key="2">
    <source>
        <dbReference type="PROSITE" id="PS50190"/>
    </source>
</evidence>
<dbReference type="Gene3D" id="2.30.29.30">
    <property type="entry name" value="Pleckstrin-homology domain (PH domain)/Phosphotyrosine-binding domain (PTB)"/>
    <property type="match status" value="1"/>
</dbReference>
<feature type="region of interest" description="Disordered" evidence="1">
    <location>
        <begin position="619"/>
        <end position="826"/>
    </location>
</feature>
<feature type="compositionally biased region" description="Polar residues" evidence="1">
    <location>
        <begin position="1432"/>
        <end position="1441"/>
    </location>
</feature>
<dbReference type="STRING" id="43265.A0A545URY3"/>
<feature type="region of interest" description="Disordered" evidence="1">
    <location>
        <begin position="1119"/>
        <end position="1157"/>
    </location>
</feature>
<dbReference type="GO" id="GO:0005085">
    <property type="term" value="F:guanyl-nucleotide exchange factor activity"/>
    <property type="evidence" value="ECO:0007669"/>
    <property type="project" value="InterPro"/>
</dbReference>
<feature type="compositionally biased region" description="Low complexity" evidence="1">
    <location>
        <begin position="766"/>
        <end position="785"/>
    </location>
</feature>
<evidence type="ECO:0000313" key="3">
    <source>
        <dbReference type="EMBL" id="TQV92232.1"/>
    </source>
</evidence>
<proteinExistence type="predicted"/>
<sequence>MAVASGHHHHRHRRADSSDGSSAGMPQTPEQRDSHDLSLSPRDVTRDSLVTNMLRSLDQFSLDQQQSHQPGGRAGSSHWDPSPSNQSPPGPPQQELVHQHHQHHHRYHRPFDGATPPPPWLSSSTEAQTVSPVAAAAASSSAASRSRETNLSHHHHHRHRGRSDSSDLDTAEHVAPDSRRHKAATGAPAVAASSTTTARRTPNSSSSASSSTIRQESVATADANLDDALSGSLGRSTQQHHHQHRHRPPVTPPSRGASLPFDPSLDRPPRTHRVPQHQHDGYHRFLAESVPSASSGRRDSYPSRRSKSAGGSSARKRAGGAAPGTPIGSPAQLRPPLPSSSAVDYDVDYLSQDYGAAPTPTVPAGPRRPVVVPPRGSSSDQVPPSLDRKRSSRTLSLRSASSKNKQASAPWDQQQQQQQQQPPMPGMDDFESAPAPSVGYRKTKDDQHRAKSSHAASPHQQHSDQPHQQPTKDRPGFFRRVFGGGSSRNALTPTEQPKQPNSAPRPPSSPSQHDYPPSGKLTKEQSKSTSAPPSRDTSSSHSHHPPPVPPLQKKTSSFFRRRKKSVVDDIPPLPSQAPPVPDVPLASLTNESSLGIDDASPVSSLRQALDPYLRNSAGSAKALGASKPTALNDITNIVADSGGDDNDSDDEPRHEYKRDFSPDYEPNPSAKIRSVPSDAENSRDSPRRKTTSPSAKKSKAAAHQTFLDLDNGSDDEHPGKYGDRRSRSDLSASAHSESTNVSQNDTSKDDTIRASKMAPRVMDQLSPGSSRSRSNLRLPSESNRSASVGTMSTETDYKSVPSGPPSVRVEDIDETDSSKGATGTINTMPAKALDEPHFVVGEPTEDDRLKAKKIYDGMEDFIQKDKAASWMGEEGPVRKRTLQAYMQLYSFTDQSIQSALRSICGRLILRGETQQVDRILVAFSKRWCDCNPNHGFKATDVIHTICYSIMLLNTDLHMADIESKMTRSQFVKNTLSTIRQALHESNPDAFQRPSILPDRSPMLAADPQTGEQDRSSFRHSFRPSARPDAQGGDAGEDSGPLVKAPHTGSLRAWEEQIEQVLKSIYSSIRDDRLPLFGAEDRSTGPAQSQSNLSVMGMLKRSPSVLSKTPSEGQMSLRGRIAEGSRTATARWTSKSRSRPGLGRNGLTSSRTSFDDDNSLWSPAMSSATWSRYSLGRTQASMSQDSFASAMPRGDYQQSIGFANALSQSIIRDEDLNGDETAPSIISSDYTSTQLLEDESLELAGPPWIKEGMVVHKHHLDGVGKRAKDRNWSEVFAVVQKGQLSMFSFNLSKSARHKLRPRTATAPVVGGGNWQDNAVNVGTFNLRLTLASALPSPGYSRTRPYVWALSLPTGAVHLFQVGTPEIIREFVNTANYWSARLSTHPLVGGISNIEYGWSEAIVNNALVAAINESSTTPPPMQTAGGTGHVRKGSAQSTGSKSANFDHIPGSGSGSVGGFAHSSRGKLPGDRVHITPWAPPTQSARPSALSEGEQRDALAAYVRSIESDLQAHNQLRSPMLLAFTPRGSNAAKAMTNWERKSSYLLREIVKFRTYVDCLNQAETRKREVYKERDLAHRAARGDLSDPDDTGASGGEEDEEANETLRP</sequence>
<dbReference type="SMART" id="SM00222">
    <property type="entry name" value="Sec7"/>
    <property type="match status" value="1"/>
</dbReference>
<feature type="compositionally biased region" description="Low complexity" evidence="1">
    <location>
        <begin position="729"/>
        <end position="738"/>
    </location>
</feature>
<dbReference type="InterPro" id="IPR000904">
    <property type="entry name" value="Sec7_dom"/>
</dbReference>
<organism evidence="3 4">
    <name type="scientific">Cordyceps javanica</name>
    <dbReference type="NCBI Taxonomy" id="43265"/>
    <lineage>
        <taxon>Eukaryota</taxon>
        <taxon>Fungi</taxon>
        <taxon>Dikarya</taxon>
        <taxon>Ascomycota</taxon>
        <taxon>Pezizomycotina</taxon>
        <taxon>Sordariomycetes</taxon>
        <taxon>Hypocreomycetidae</taxon>
        <taxon>Hypocreales</taxon>
        <taxon>Cordycipitaceae</taxon>
        <taxon>Cordyceps</taxon>
    </lineage>
</organism>
<feature type="region of interest" description="Disordered" evidence="1">
    <location>
        <begin position="1566"/>
        <end position="1604"/>
    </location>
</feature>
<feature type="compositionally biased region" description="Basic residues" evidence="1">
    <location>
        <begin position="238"/>
        <end position="248"/>
    </location>
</feature>
<dbReference type="InterPro" id="IPR035999">
    <property type="entry name" value="Sec7_dom_sf"/>
</dbReference>
<feature type="compositionally biased region" description="Low complexity" evidence="1">
    <location>
        <begin position="134"/>
        <end position="144"/>
    </location>
</feature>
<feature type="compositionally biased region" description="Basic and acidic residues" evidence="1">
    <location>
        <begin position="1566"/>
        <end position="1581"/>
    </location>
</feature>
<feature type="compositionally biased region" description="Basic and acidic residues" evidence="1">
    <location>
        <begin position="714"/>
        <end position="728"/>
    </location>
</feature>
<feature type="compositionally biased region" description="Polar residues" evidence="1">
    <location>
        <begin position="121"/>
        <end position="131"/>
    </location>
</feature>
<evidence type="ECO:0000256" key="1">
    <source>
        <dbReference type="SAM" id="MobiDB-lite"/>
    </source>
</evidence>
<gene>
    <name evidence="3" type="ORF">IF1G_09304</name>
</gene>
<feature type="compositionally biased region" description="Low complexity" evidence="1">
    <location>
        <begin position="308"/>
        <end position="324"/>
    </location>
</feature>
<dbReference type="OrthoDB" id="2157641at2759"/>
<dbReference type="Pfam" id="PF01369">
    <property type="entry name" value="Sec7"/>
    <property type="match status" value="1"/>
</dbReference>
<feature type="compositionally biased region" description="Polar residues" evidence="1">
    <location>
        <begin position="489"/>
        <end position="499"/>
    </location>
</feature>
<feature type="compositionally biased region" description="Acidic residues" evidence="1">
    <location>
        <begin position="1582"/>
        <end position="1604"/>
    </location>
</feature>
<feature type="compositionally biased region" description="Polar residues" evidence="1">
    <location>
        <begin position="1125"/>
        <end position="1134"/>
    </location>
</feature>
<dbReference type="SUPFAM" id="SSF50729">
    <property type="entry name" value="PH domain-like"/>
    <property type="match status" value="1"/>
</dbReference>
<accession>A0A545URY3</accession>
<feature type="compositionally biased region" description="Basic residues" evidence="1">
    <location>
        <begin position="99"/>
        <end position="108"/>
    </location>
</feature>
<feature type="domain" description="SEC7" evidence="2">
    <location>
        <begin position="833"/>
        <end position="988"/>
    </location>
</feature>
<dbReference type="PANTHER" id="PTHR10663:SF373">
    <property type="entry name" value="PH AND SEC7 DOMAIN-CONTAINING PROTEIN C11E3.11C"/>
    <property type="match status" value="1"/>
</dbReference>
<feature type="compositionally biased region" description="Basic and acidic residues" evidence="1">
    <location>
        <begin position="277"/>
        <end position="286"/>
    </location>
</feature>
<feature type="compositionally biased region" description="Pro residues" evidence="1">
    <location>
        <begin position="571"/>
        <end position="582"/>
    </location>
</feature>
<dbReference type="InterPro" id="IPR041681">
    <property type="entry name" value="PH_9"/>
</dbReference>
<dbReference type="SUPFAM" id="SSF48425">
    <property type="entry name" value="Sec7 domain"/>
    <property type="match status" value="1"/>
</dbReference>
<reference evidence="3 4" key="1">
    <citation type="journal article" date="2019" name="Appl. Microbiol. Biotechnol.">
        <title>Genome sequence of Isaria javanica and comparative genome analysis insights into family S53 peptidase evolution in fungal entomopathogens.</title>
        <authorList>
            <person name="Lin R."/>
            <person name="Zhang X."/>
            <person name="Xin B."/>
            <person name="Zou M."/>
            <person name="Gao Y."/>
            <person name="Qin F."/>
            <person name="Hu Q."/>
            <person name="Xie B."/>
            <person name="Cheng X."/>
        </authorList>
    </citation>
    <scope>NUCLEOTIDE SEQUENCE [LARGE SCALE GENOMIC DNA]</scope>
    <source>
        <strain evidence="3 4">IJ1G</strain>
    </source>
</reference>
<dbReference type="InterPro" id="IPR011993">
    <property type="entry name" value="PH-like_dom_sf"/>
</dbReference>
<feature type="compositionally biased region" description="Basic and acidic residues" evidence="1">
    <location>
        <begin position="651"/>
        <end position="661"/>
    </location>
</feature>
<feature type="compositionally biased region" description="Basic residues" evidence="1">
    <location>
        <begin position="152"/>
        <end position="161"/>
    </location>
</feature>
<feature type="compositionally biased region" description="Basic residues" evidence="1">
    <location>
        <begin position="688"/>
        <end position="700"/>
    </location>
</feature>
<feature type="region of interest" description="Disordered" evidence="1">
    <location>
        <begin position="1"/>
        <end position="602"/>
    </location>
</feature>
<comment type="caution">
    <text evidence="3">The sequence shown here is derived from an EMBL/GenBank/DDBJ whole genome shotgun (WGS) entry which is preliminary data.</text>
</comment>
<feature type="compositionally biased region" description="Low complexity" evidence="1">
    <location>
        <begin position="393"/>
        <end position="402"/>
    </location>
</feature>
<feature type="region of interest" description="Disordered" evidence="1">
    <location>
        <begin position="982"/>
        <end position="1045"/>
    </location>
</feature>
<dbReference type="Gene3D" id="1.10.1000.11">
    <property type="entry name" value="Arf Nucleotide-binding Site Opener,domain 2"/>
    <property type="match status" value="1"/>
</dbReference>
<dbReference type="InterPro" id="IPR023394">
    <property type="entry name" value="Sec7_C_sf"/>
</dbReference>
<feature type="compositionally biased region" description="Low complexity" evidence="1">
    <location>
        <begin position="54"/>
        <end position="69"/>
    </location>
</feature>
<feature type="compositionally biased region" description="Low complexity" evidence="1">
    <location>
        <begin position="528"/>
        <end position="540"/>
    </location>
</feature>
<name>A0A545URY3_9HYPO</name>
<protein>
    <submittedName>
        <fullName evidence="3">Sec7 domain-containing protein</fullName>
    </submittedName>
</protein>
<feature type="compositionally biased region" description="Basic and acidic residues" evidence="1">
    <location>
        <begin position="461"/>
        <end position="476"/>
    </location>
</feature>
<dbReference type="Pfam" id="PF15410">
    <property type="entry name" value="PH_9"/>
    <property type="match status" value="1"/>
</dbReference>
<feature type="compositionally biased region" description="Basic residues" evidence="1">
    <location>
        <begin position="1"/>
        <end position="14"/>
    </location>
</feature>
<feature type="compositionally biased region" description="Low complexity" evidence="1">
    <location>
        <begin position="355"/>
        <end position="376"/>
    </location>
</feature>
<keyword evidence="4" id="KW-1185">Reference proteome</keyword>